<organism evidence="7 8">
    <name type="scientific">Sphingopyxis alaskensis (strain DSM 13593 / LMG 18877 / RB2256)</name>
    <name type="common">Sphingomonas alaskensis</name>
    <dbReference type="NCBI Taxonomy" id="317655"/>
    <lineage>
        <taxon>Bacteria</taxon>
        <taxon>Pseudomonadati</taxon>
        <taxon>Pseudomonadota</taxon>
        <taxon>Alphaproteobacteria</taxon>
        <taxon>Sphingomonadales</taxon>
        <taxon>Sphingomonadaceae</taxon>
        <taxon>Sphingopyxis</taxon>
    </lineage>
</organism>
<feature type="transmembrane region" description="Helical" evidence="2">
    <location>
        <begin position="146"/>
        <end position="163"/>
    </location>
</feature>
<feature type="domain" description="Transposase IS4-like" evidence="3">
    <location>
        <begin position="35"/>
        <end position="159"/>
    </location>
</feature>
<dbReference type="PANTHER" id="PTHR30007">
    <property type="entry name" value="PHP DOMAIN PROTEIN"/>
    <property type="match status" value="1"/>
</dbReference>
<keyword evidence="2" id="KW-0812">Transmembrane</keyword>
<feature type="region of interest" description="Disordered" evidence="1">
    <location>
        <begin position="1"/>
        <end position="26"/>
    </location>
</feature>
<keyword evidence="2" id="KW-1133">Transmembrane helix</keyword>
<dbReference type="EMBL" id="CP000356">
    <property type="protein sequence ID" value="ABF53066.1"/>
    <property type="molecule type" value="Genomic_DNA"/>
</dbReference>
<evidence type="ECO:0000259" key="3">
    <source>
        <dbReference type="Pfam" id="PF01609"/>
    </source>
</evidence>
<evidence type="ECO:0000313" key="7">
    <source>
        <dbReference type="EMBL" id="ABF54770.1"/>
    </source>
</evidence>
<name>Q1GNK2_SPHAL</name>
<dbReference type="GO" id="GO:0003677">
    <property type="term" value="F:DNA binding"/>
    <property type="evidence" value="ECO:0007669"/>
    <property type="project" value="InterPro"/>
</dbReference>
<dbReference type="KEGG" id="sal:Sala_3066"/>
<dbReference type="KEGG" id="sal:Sala_1352"/>
<dbReference type="GO" id="GO:0006313">
    <property type="term" value="P:DNA transposition"/>
    <property type="evidence" value="ECO:0007669"/>
    <property type="project" value="InterPro"/>
</dbReference>
<protein>
    <submittedName>
        <fullName evidence="7">Transposase, IS4 family</fullName>
    </submittedName>
</protein>
<dbReference type="Proteomes" id="UP000006578">
    <property type="component" value="Chromosome"/>
</dbReference>
<evidence type="ECO:0000313" key="5">
    <source>
        <dbReference type="EMBL" id="ABF52770.1"/>
    </source>
</evidence>
<dbReference type="EMBL" id="CP000356">
    <property type="protein sequence ID" value="ABF54770.1"/>
    <property type="molecule type" value="Genomic_DNA"/>
</dbReference>
<gene>
    <name evidence="4" type="ordered locus">Sala_0225</name>
    <name evidence="5" type="ordered locus">Sala_1053</name>
    <name evidence="6" type="ordered locus">Sala_1352</name>
    <name evidence="7" type="ordered locus">Sala_3066</name>
</gene>
<evidence type="ECO:0000256" key="1">
    <source>
        <dbReference type="SAM" id="MobiDB-lite"/>
    </source>
</evidence>
<reference evidence="7" key="1">
    <citation type="submission" date="2006-04" db="EMBL/GenBank/DDBJ databases">
        <title>Complete sequence of chromosome of Sphingopyxis alaskensis RB2256.</title>
        <authorList>
            <consortium name="US DOE Joint Genome Institute"/>
            <person name="Copeland A."/>
            <person name="Lucas S."/>
            <person name="Lapidus A."/>
            <person name="Barry K."/>
            <person name="Detter J.C."/>
            <person name="Glavina del Rio T."/>
            <person name="Hammon N."/>
            <person name="Israni S."/>
            <person name="Dalin E."/>
            <person name="Tice H."/>
            <person name="Pitluck S."/>
            <person name="Brettin T."/>
            <person name="Bruce D."/>
            <person name="Han C."/>
            <person name="Tapia R."/>
            <person name="Munk A.C."/>
            <person name="Chertkov O."/>
            <person name="Gilna P."/>
            <person name="Schmutz J."/>
            <person name="Larimer F."/>
            <person name="Land M."/>
            <person name="Hauser L."/>
            <person name="Kyrpides N."/>
            <person name="Kim E."/>
            <person name="Cavicchioli R."/>
            <person name="Robb F."/>
            <person name="Ertan H."/>
            <person name="Schut F."/>
            <person name="Ting L.M."/>
            <person name="Richardson P."/>
        </authorList>
    </citation>
    <scope>NUCLEOTIDE SEQUENCE [LARGE SCALE GENOMIC DNA]</scope>
    <source>
        <strain evidence="7">RB2256</strain>
    </source>
</reference>
<proteinExistence type="predicted"/>
<dbReference type="eggNOG" id="COG3385">
    <property type="taxonomic scope" value="Bacteria"/>
</dbReference>
<evidence type="ECO:0000313" key="4">
    <source>
        <dbReference type="EMBL" id="ABF51949.1"/>
    </source>
</evidence>
<dbReference type="Pfam" id="PF01609">
    <property type="entry name" value="DDE_Tnp_1"/>
    <property type="match status" value="1"/>
</dbReference>
<reference evidence="7 8" key="2">
    <citation type="journal article" date="2009" name="Proc. Natl. Acad. Sci. U.S.A.">
        <title>The genomic basis of trophic strategy in marine bacteria.</title>
        <authorList>
            <person name="Lauro F.M."/>
            <person name="McDougald D."/>
            <person name="Thomas T."/>
            <person name="Williams T.J."/>
            <person name="Egan S."/>
            <person name="Rice S."/>
            <person name="DeMaere M.Z."/>
            <person name="Ting L."/>
            <person name="Ertan H."/>
            <person name="Johnson J."/>
            <person name="Ferriera S."/>
            <person name="Lapidus A."/>
            <person name="Anderson I."/>
            <person name="Kyrpides N."/>
            <person name="Munk A.C."/>
            <person name="Detter C."/>
            <person name="Han C.S."/>
            <person name="Brown M.V."/>
            <person name="Robb F.T."/>
            <person name="Kjelleberg S."/>
            <person name="Cavicchioli R."/>
        </authorList>
    </citation>
    <scope>NUCLEOTIDE SEQUENCE [LARGE SCALE GENOMIC DNA]</scope>
    <source>
        <strain evidence="8">DSM 13593 / LMG 18877 / RB2256</strain>
        <strain evidence="7">RB2256</strain>
    </source>
</reference>
<keyword evidence="2" id="KW-0472">Membrane</keyword>
<dbReference type="PANTHER" id="PTHR30007:SF1">
    <property type="entry name" value="BLR1914 PROTEIN"/>
    <property type="match status" value="1"/>
</dbReference>
<accession>Q1GNK2</accession>
<evidence type="ECO:0000313" key="6">
    <source>
        <dbReference type="EMBL" id="ABF53066.1"/>
    </source>
</evidence>
<dbReference type="GO" id="GO:0004803">
    <property type="term" value="F:transposase activity"/>
    <property type="evidence" value="ECO:0007669"/>
    <property type="project" value="InterPro"/>
</dbReference>
<dbReference type="KEGG" id="sal:Sala_0225"/>
<dbReference type="EMBL" id="CP000356">
    <property type="protein sequence ID" value="ABF51949.1"/>
    <property type="molecule type" value="Genomic_DNA"/>
</dbReference>
<evidence type="ECO:0000313" key="8">
    <source>
        <dbReference type="Proteomes" id="UP000006578"/>
    </source>
</evidence>
<dbReference type="AlphaFoldDB" id="Q1GNK2"/>
<dbReference type="NCBIfam" id="NF033580">
    <property type="entry name" value="transpos_IS5_3"/>
    <property type="match status" value="1"/>
</dbReference>
<dbReference type="HOGENOM" id="CLU_055261_9_1_5"/>
<dbReference type="EMBL" id="CP000356">
    <property type="protein sequence ID" value="ABF52770.1"/>
    <property type="molecule type" value="Genomic_DNA"/>
</dbReference>
<sequence length="164" mass="18324">MAGDRRHRNPCPSPGRRGQGKKGGVQAQALGRSRGGFGTKIHAVVDALGLPVRFMLGPGQQNDMAPACDLIRGLKAEHVLADRAYDADSLCDLITEQGGEPVIPPRRHRKVQRSYDRIAYKQRWGIEGFFAKLKQWRRIATRHDKLAANFLGFIKLASIMLWLK</sequence>
<evidence type="ECO:0000256" key="2">
    <source>
        <dbReference type="SAM" id="Phobius"/>
    </source>
</evidence>
<dbReference type="KEGG" id="sal:Sala_1053"/>
<keyword evidence="8" id="KW-1185">Reference proteome</keyword>
<dbReference type="InterPro" id="IPR002559">
    <property type="entry name" value="Transposase_11"/>
</dbReference>